<keyword evidence="3" id="KW-1185">Reference proteome</keyword>
<keyword evidence="1" id="KW-0732">Signal</keyword>
<evidence type="ECO:0000313" key="2">
    <source>
        <dbReference type="EMBL" id="MDZ8117631.1"/>
    </source>
</evidence>
<gene>
    <name evidence="2" type="ORF">P9H32_03250</name>
</gene>
<comment type="caution">
    <text evidence="2">The sequence shown here is derived from an EMBL/GenBank/DDBJ whole genome shotgun (WGS) entry which is preliminary data.</text>
</comment>
<reference evidence="2 3" key="1">
    <citation type="journal article" date="2024" name="Appl. Environ. Microbiol.">
        <title>Pontiella agarivorans sp. nov., a novel marine anaerobic bacterium capable of degrading macroalgal polysaccharides and fixing nitrogen.</title>
        <authorList>
            <person name="Liu N."/>
            <person name="Kivenson V."/>
            <person name="Peng X."/>
            <person name="Cui Z."/>
            <person name="Lankiewicz T.S."/>
            <person name="Gosselin K.M."/>
            <person name="English C.J."/>
            <person name="Blair E.M."/>
            <person name="O'Malley M.A."/>
            <person name="Valentine D.L."/>
        </authorList>
    </citation>
    <scope>NUCLEOTIDE SEQUENCE [LARGE SCALE GENOMIC DNA]</scope>
    <source>
        <strain evidence="2 3">NLcol2</strain>
    </source>
</reference>
<dbReference type="InterPro" id="IPR023296">
    <property type="entry name" value="Glyco_hydro_beta-prop_sf"/>
</dbReference>
<evidence type="ECO:0000313" key="3">
    <source>
        <dbReference type="Proteomes" id="UP001290861"/>
    </source>
</evidence>
<sequence>MKLAILTALLLAAPLVKAGQKTLIDFFLPMEPRNMVSEGIWGADPVLPRDIDNGLEDPTMKNWCYWDGSIVKDDTGRYHMYASRWSQAYSHSVGWNKQSRGLHSVSDSLFGPYKDLGETWPHWNNGAGHNVVGLRMHDGRYALISSEVTPGNVFVSSSPDGPFEHLGEFIIDPNGFYEGWARYDELDDGAVRAGVLGHLSNVMIILRPDGRYMMLARHCVPMISDDGILGPYKMLNDRVWEGLKNMPQFKNEDPTIWYSDGLYHIVVNHHGGGDITYHLTSEDGIHNWTNRGLAFHKAYGVFRYTDGTRNDWNIVQRPTVYTENGMVKAFNFSVIDVHKGKDRGNDNHGSKIIVVPFDGTGFSKHIRSIVNAENAQVDATPPPSPWKSVDLGSVKKAGNTGFNTAFNTFRIQSNGGLSEGRLVYQKMEGDISARVLVLSQDISAESVLSGLMFRESLNSDARTVSAVISKSDGLLFEHSGTPVSKQKLKAPYWLRMEKRGQRITAYISSSNKMNWEKIGETTVDLGNEFYAGLYAHADGAAKKAVSRFKDADFHVWGEPLSEGIINHTFPDRIPASGKIRFEVEYENRQALDVFAELQNVHTTKKLKALRRQMPSKKNTLELTYDAGPLQPGDIYWFVLKSIPIHGHENRAIQHTYKKVTVE</sequence>
<organism evidence="2 3">
    <name type="scientific">Pontiella agarivorans</name>
    <dbReference type="NCBI Taxonomy" id="3038953"/>
    <lineage>
        <taxon>Bacteria</taxon>
        <taxon>Pseudomonadati</taxon>
        <taxon>Kiritimatiellota</taxon>
        <taxon>Kiritimatiellia</taxon>
        <taxon>Kiritimatiellales</taxon>
        <taxon>Pontiellaceae</taxon>
        <taxon>Pontiella</taxon>
    </lineage>
</organism>
<name>A0ABU5MU57_9BACT</name>
<feature type="chain" id="PRO_5045804851" evidence="1">
    <location>
        <begin position="19"/>
        <end position="662"/>
    </location>
</feature>
<proteinExistence type="predicted"/>
<protein>
    <submittedName>
        <fullName evidence="2">Glycoside hydrolase family protein</fullName>
    </submittedName>
</protein>
<dbReference type="SUPFAM" id="SSF75005">
    <property type="entry name" value="Arabinanase/levansucrase/invertase"/>
    <property type="match status" value="2"/>
</dbReference>
<accession>A0ABU5MU57</accession>
<feature type="signal peptide" evidence="1">
    <location>
        <begin position="1"/>
        <end position="18"/>
    </location>
</feature>
<dbReference type="RefSeq" id="WP_322607431.1">
    <property type="nucleotide sequence ID" value="NZ_JARVCO010000002.1"/>
</dbReference>
<dbReference type="Gene3D" id="2.60.120.200">
    <property type="match status" value="1"/>
</dbReference>
<keyword evidence="2" id="KW-0378">Hydrolase</keyword>
<dbReference type="Proteomes" id="UP001290861">
    <property type="component" value="Unassembled WGS sequence"/>
</dbReference>
<evidence type="ECO:0000256" key="1">
    <source>
        <dbReference type="SAM" id="SignalP"/>
    </source>
</evidence>
<dbReference type="GO" id="GO:0016787">
    <property type="term" value="F:hydrolase activity"/>
    <property type="evidence" value="ECO:0007669"/>
    <property type="project" value="UniProtKB-KW"/>
</dbReference>
<dbReference type="Gene3D" id="2.115.10.20">
    <property type="entry name" value="Glycosyl hydrolase domain, family 43"/>
    <property type="match status" value="1"/>
</dbReference>
<dbReference type="EMBL" id="JARVCO010000002">
    <property type="protein sequence ID" value="MDZ8117631.1"/>
    <property type="molecule type" value="Genomic_DNA"/>
</dbReference>
<dbReference type="CDD" id="cd08994">
    <property type="entry name" value="GH43_62_32_68_117_130-like"/>
    <property type="match status" value="1"/>
</dbReference>